<dbReference type="InterPro" id="IPR029058">
    <property type="entry name" value="AB_hydrolase_fold"/>
</dbReference>
<evidence type="ECO:0000256" key="6">
    <source>
        <dbReference type="ARBA" id="ARBA00022837"/>
    </source>
</evidence>
<dbReference type="PANTHER" id="PTHR33938:SF13">
    <property type="entry name" value="CARBOXYLIC ESTER HYDROLASE"/>
    <property type="match status" value="1"/>
</dbReference>
<reference evidence="9 10" key="1">
    <citation type="submission" date="2023-04" db="EMBL/GenBank/DDBJ databases">
        <title>Colletotrichum tabacum stain YC1 causing leaf anthracnose on Nicotiana tabacum(L.) cv.</title>
        <authorList>
            <person name="Ji Z."/>
            <person name="Wang M."/>
            <person name="Zhang J."/>
            <person name="Wang N."/>
            <person name="Zhou Z."/>
        </authorList>
    </citation>
    <scope>NUCLEOTIDE SEQUENCE [LARGE SCALE GENOMIC DNA]</scope>
    <source>
        <strain evidence="9 10">YC1</strain>
    </source>
</reference>
<keyword evidence="6" id="KW-0106">Calcium</keyword>
<evidence type="ECO:0000256" key="4">
    <source>
        <dbReference type="ARBA" id="ARBA00022729"/>
    </source>
</evidence>
<dbReference type="AlphaFoldDB" id="A0AAV9T7Z6"/>
<dbReference type="PANTHER" id="PTHR33938">
    <property type="entry name" value="FERULOYL ESTERASE B-RELATED"/>
    <property type="match status" value="1"/>
</dbReference>
<dbReference type="Gene3D" id="3.40.50.1820">
    <property type="entry name" value="alpha/beta hydrolase"/>
    <property type="match status" value="1"/>
</dbReference>
<keyword evidence="2" id="KW-0719">Serine esterase</keyword>
<dbReference type="Pfam" id="PF07519">
    <property type="entry name" value="Tannase"/>
    <property type="match status" value="1"/>
</dbReference>
<organism evidence="9 10">
    <name type="scientific">Colletotrichum tabaci</name>
    <dbReference type="NCBI Taxonomy" id="1209068"/>
    <lineage>
        <taxon>Eukaryota</taxon>
        <taxon>Fungi</taxon>
        <taxon>Dikarya</taxon>
        <taxon>Ascomycota</taxon>
        <taxon>Pezizomycotina</taxon>
        <taxon>Sordariomycetes</taxon>
        <taxon>Hypocreomycetidae</taxon>
        <taxon>Glomerellales</taxon>
        <taxon>Glomerellaceae</taxon>
        <taxon>Colletotrichum</taxon>
        <taxon>Colletotrichum destructivum species complex</taxon>
    </lineage>
</organism>
<dbReference type="InterPro" id="IPR011118">
    <property type="entry name" value="Tannase/feruloyl_esterase"/>
</dbReference>
<dbReference type="EMBL" id="JASAOK010000043">
    <property type="protein sequence ID" value="KAK6215480.1"/>
    <property type="molecule type" value="Genomic_DNA"/>
</dbReference>
<sequence length="538" mass="57740">MSASLFRGTISPSACSADTFSYPIIPGVRFLSLEANFVENLTSNVFIYPNHGPLNVTSARFCNVSTTYTHPGGNDSINVQVWLPTDTWNGRLQGIGGSGWSAGLPYQATLGMTAAVGEGYATFGTDAGLDTPDNGVTPERWAWGAGGEPNLRLLENLASASLYEGTVVAKNFTAAFYAEPAKYSYFSGCSQGGRQGMALAQRYPDLFDGIAAAAPAINWNSLFVGGTYANFLMNLYGMYPPSCEVEALTAAAIEACDGLDGVVDGILSDPRACDFDPVNLVGTTIKCAAGPQANGSGNGSTTERKISLGAATIVQKTWDGPRRANNSRMWYGPGQDATLVGGIYPNVGGSLAPIGTDCSANSTCTLDPLVLFQEWIRFYVLKNPTADTSKLSLEEFEEIFDSSAREYRSMIDTSNPDLSAFRQAGGKLITYHGTADELIPFRGSVDYYQRVTKLDPNVHDFYRLFLAPGLYHCIGGPGPYPDTTFDSLVQWVENGVAPDTLLATSVGTDPIIQRLLCPYPQKQKFLKTLNGTENFICE</sequence>
<comment type="similarity">
    <text evidence="1 8">Belongs to the tannase family.</text>
</comment>
<dbReference type="GO" id="GO:0046872">
    <property type="term" value="F:metal ion binding"/>
    <property type="evidence" value="ECO:0007669"/>
    <property type="project" value="UniProtKB-KW"/>
</dbReference>
<comment type="caution">
    <text evidence="9">The sequence shown here is derived from an EMBL/GenBank/DDBJ whole genome shotgun (WGS) entry which is preliminary data.</text>
</comment>
<keyword evidence="5 8" id="KW-0378">Hydrolase</keyword>
<keyword evidence="7" id="KW-1015">Disulfide bond</keyword>
<evidence type="ECO:0000256" key="3">
    <source>
        <dbReference type="ARBA" id="ARBA00022723"/>
    </source>
</evidence>
<gene>
    <name evidence="9" type="ORF">QIS74_08499</name>
</gene>
<evidence type="ECO:0000256" key="7">
    <source>
        <dbReference type="ARBA" id="ARBA00023157"/>
    </source>
</evidence>
<evidence type="ECO:0000313" key="9">
    <source>
        <dbReference type="EMBL" id="KAK6215480.1"/>
    </source>
</evidence>
<dbReference type="EC" id="3.1.1.-" evidence="8"/>
<keyword evidence="3" id="KW-0479">Metal-binding</keyword>
<dbReference type="Proteomes" id="UP001327957">
    <property type="component" value="Unassembled WGS sequence"/>
</dbReference>
<name>A0AAV9T7Z6_9PEZI</name>
<dbReference type="SUPFAM" id="SSF53474">
    <property type="entry name" value="alpha/beta-Hydrolases"/>
    <property type="match status" value="1"/>
</dbReference>
<evidence type="ECO:0000313" key="10">
    <source>
        <dbReference type="Proteomes" id="UP001327957"/>
    </source>
</evidence>
<keyword evidence="10" id="KW-1185">Reference proteome</keyword>
<accession>A0AAV9T7Z6</accession>
<evidence type="ECO:0000256" key="8">
    <source>
        <dbReference type="RuleBase" id="RU361238"/>
    </source>
</evidence>
<keyword evidence="4" id="KW-0732">Signal</keyword>
<evidence type="ECO:0000256" key="1">
    <source>
        <dbReference type="ARBA" id="ARBA00006249"/>
    </source>
</evidence>
<evidence type="ECO:0000256" key="5">
    <source>
        <dbReference type="ARBA" id="ARBA00022801"/>
    </source>
</evidence>
<protein>
    <recommendedName>
        <fullName evidence="8">Carboxylic ester hydrolase</fullName>
        <ecNumber evidence="8">3.1.1.-</ecNumber>
    </recommendedName>
</protein>
<proteinExistence type="inferred from homology"/>
<evidence type="ECO:0000256" key="2">
    <source>
        <dbReference type="ARBA" id="ARBA00022487"/>
    </source>
</evidence>
<dbReference type="GO" id="GO:0030600">
    <property type="term" value="F:feruloyl esterase activity"/>
    <property type="evidence" value="ECO:0007669"/>
    <property type="project" value="UniProtKB-ARBA"/>
</dbReference>